<evidence type="ECO:0000256" key="4">
    <source>
        <dbReference type="ARBA" id="ARBA00022692"/>
    </source>
</evidence>
<dbReference type="InterPro" id="IPR002490">
    <property type="entry name" value="V-ATPase_116kDa_su"/>
</dbReference>
<dbReference type="RefSeq" id="WP_173023469.1">
    <property type="nucleotide sequence ID" value="NZ_JACOPQ010000009.1"/>
</dbReference>
<feature type="transmembrane region" description="Helical" evidence="8">
    <location>
        <begin position="599"/>
        <end position="625"/>
    </location>
</feature>
<dbReference type="EMBL" id="JACOPQ010000009">
    <property type="protein sequence ID" value="MBC5737715.1"/>
    <property type="molecule type" value="Genomic_DNA"/>
</dbReference>
<dbReference type="GO" id="GO:0016471">
    <property type="term" value="C:vacuolar proton-transporting V-type ATPase complex"/>
    <property type="evidence" value="ECO:0007669"/>
    <property type="project" value="TreeGrafter"/>
</dbReference>
<dbReference type="Proteomes" id="UP000607645">
    <property type="component" value="Unassembled WGS sequence"/>
</dbReference>
<evidence type="ECO:0000256" key="8">
    <source>
        <dbReference type="SAM" id="Phobius"/>
    </source>
</evidence>
<sequence length="657" mass="72928">MIWLAVIPMKLLTIAGPIGQFDSVVRECVINQEFHPENTLQFMKGVRGLRPFDLTNPYTALLRRAEQVADEVGIPLEYSSFDDGCGDPAVLTAYFDDLERRVNELTDRREALLQSASDDRNIVTQLEHLKGVTSNLEELWALDYTRFRYGYLPRDTYDSFLQTLNEEDDILFFPTSIEQKIVYGVYFTTKSSHEKVDSLFNSLHFVRIHIDAQAHGSADEAMSDLTAQAAAAEAEAQAVTGQLEAIKVSEHDKLMADYSYLRYMNDSHDLRRFAAHSRETFYLMGWVPRDAVEGIHEKLDRFPNLSCVVDSAGDMPDVKPPTKLKNSFLGRAFQPFLEMYGLPAYNEIDPSIFMSITYCLFFGIMFGDLGQGLCLALAGFVLAKWKKMWLGNIITCCGLSGAVFGCVYGSVFGIELEGFGFKALAPIEESLVPGVSNVMLLLVMSVALGVLMLAFVMVMNVVNGVRQHNYEKIFFGPNGLAGMVFYLGLIIAAVCTLLLGVNLFVPAYIIPVLIVPLALILLKEPLSLMLEGNPEWKEIKIGGLLVTGFFELFETCLSFLTNTLSFMRIGAYAITHVGLMLVVEMLANMAGGIHPDVTVGGVIVMVLGNIFVMGFEGLLVGIQVLRLEFYELFGRFYDDGGIAFVPKVIDYSARTAG</sequence>
<organism evidence="9 10">
    <name type="scientific">Lawsonibacter faecis</name>
    <dbReference type="NCBI Taxonomy" id="2763052"/>
    <lineage>
        <taxon>Bacteria</taxon>
        <taxon>Bacillati</taxon>
        <taxon>Bacillota</taxon>
        <taxon>Clostridia</taxon>
        <taxon>Eubacteriales</taxon>
        <taxon>Oscillospiraceae</taxon>
        <taxon>Lawsonibacter</taxon>
    </lineage>
</organism>
<dbReference type="AlphaFoldDB" id="A0A8J6JP58"/>
<dbReference type="GO" id="GO:0033179">
    <property type="term" value="C:proton-transporting V-type ATPase, V0 domain"/>
    <property type="evidence" value="ECO:0007669"/>
    <property type="project" value="InterPro"/>
</dbReference>
<keyword evidence="10" id="KW-1185">Reference proteome</keyword>
<comment type="caution">
    <text evidence="9">The sequence shown here is derived from an EMBL/GenBank/DDBJ whole genome shotgun (WGS) entry which is preliminary data.</text>
</comment>
<dbReference type="GO" id="GO:0046961">
    <property type="term" value="F:proton-transporting ATPase activity, rotational mechanism"/>
    <property type="evidence" value="ECO:0007669"/>
    <property type="project" value="InterPro"/>
</dbReference>
<protein>
    <submittedName>
        <fullName evidence="9">ATPase V</fullName>
    </submittedName>
</protein>
<name>A0A8J6JP58_9FIRM</name>
<evidence type="ECO:0000313" key="9">
    <source>
        <dbReference type="EMBL" id="MBC5737715.1"/>
    </source>
</evidence>
<proteinExistence type="inferred from homology"/>
<dbReference type="PANTHER" id="PTHR11629">
    <property type="entry name" value="VACUOLAR PROTON ATPASES"/>
    <property type="match status" value="1"/>
</dbReference>
<dbReference type="GO" id="GO:0051117">
    <property type="term" value="F:ATPase binding"/>
    <property type="evidence" value="ECO:0007669"/>
    <property type="project" value="TreeGrafter"/>
</dbReference>
<feature type="transmembrane region" description="Helical" evidence="8">
    <location>
        <begin position="360"/>
        <end position="382"/>
    </location>
</feature>
<evidence type="ECO:0000256" key="1">
    <source>
        <dbReference type="ARBA" id="ARBA00004141"/>
    </source>
</evidence>
<comment type="similarity">
    <text evidence="2">Belongs to the V-ATPase 116 kDa subunit family.</text>
</comment>
<evidence type="ECO:0000256" key="6">
    <source>
        <dbReference type="ARBA" id="ARBA00023065"/>
    </source>
</evidence>
<feature type="transmembrane region" description="Helical" evidence="8">
    <location>
        <begin position="479"/>
        <end position="499"/>
    </location>
</feature>
<keyword evidence="4 8" id="KW-0812">Transmembrane</keyword>
<evidence type="ECO:0000256" key="2">
    <source>
        <dbReference type="ARBA" id="ARBA00009904"/>
    </source>
</evidence>
<dbReference type="GO" id="GO:0007035">
    <property type="term" value="P:vacuolar acidification"/>
    <property type="evidence" value="ECO:0007669"/>
    <property type="project" value="TreeGrafter"/>
</dbReference>
<keyword evidence="5 8" id="KW-1133">Transmembrane helix</keyword>
<keyword evidence="3" id="KW-0813">Transport</keyword>
<keyword evidence="6" id="KW-0406">Ion transport</keyword>
<reference evidence="9" key="1">
    <citation type="submission" date="2020-08" db="EMBL/GenBank/DDBJ databases">
        <title>Genome public.</title>
        <authorList>
            <person name="Liu C."/>
            <person name="Sun Q."/>
        </authorList>
    </citation>
    <scope>NUCLEOTIDE SEQUENCE</scope>
    <source>
        <strain evidence="9">NSJ-52</strain>
    </source>
</reference>
<evidence type="ECO:0000256" key="7">
    <source>
        <dbReference type="ARBA" id="ARBA00023136"/>
    </source>
</evidence>
<feature type="transmembrane region" description="Helical" evidence="8">
    <location>
        <begin position="566"/>
        <end position="587"/>
    </location>
</feature>
<dbReference type="Pfam" id="PF01496">
    <property type="entry name" value="V_ATPase_I"/>
    <property type="match status" value="1"/>
</dbReference>
<dbReference type="PANTHER" id="PTHR11629:SF63">
    <property type="entry name" value="V-TYPE PROTON ATPASE SUBUNIT A"/>
    <property type="match status" value="1"/>
</dbReference>
<accession>A0A8J6JP58</accession>
<keyword evidence="7 8" id="KW-0472">Membrane</keyword>
<comment type="subcellular location">
    <subcellularLocation>
        <location evidence="1">Membrane</location>
        <topology evidence="1">Multi-pass membrane protein</topology>
    </subcellularLocation>
</comment>
<evidence type="ECO:0000256" key="3">
    <source>
        <dbReference type="ARBA" id="ARBA00022448"/>
    </source>
</evidence>
<feature type="transmembrane region" description="Helical" evidence="8">
    <location>
        <begin position="389"/>
        <end position="414"/>
    </location>
</feature>
<gene>
    <name evidence="9" type="ORF">H8S62_11935</name>
</gene>
<evidence type="ECO:0000256" key="5">
    <source>
        <dbReference type="ARBA" id="ARBA00022989"/>
    </source>
</evidence>
<evidence type="ECO:0000313" key="10">
    <source>
        <dbReference type="Proteomes" id="UP000607645"/>
    </source>
</evidence>
<feature type="transmembrane region" description="Helical" evidence="8">
    <location>
        <begin position="505"/>
        <end position="522"/>
    </location>
</feature>
<feature type="transmembrane region" description="Helical" evidence="8">
    <location>
        <begin position="434"/>
        <end position="458"/>
    </location>
</feature>